<evidence type="ECO:0000313" key="1">
    <source>
        <dbReference type="EMBL" id="NVL08653.1"/>
    </source>
</evidence>
<proteinExistence type="predicted"/>
<dbReference type="RefSeq" id="WP_176532136.1">
    <property type="nucleotide sequence ID" value="NZ_CP088022.1"/>
</dbReference>
<dbReference type="GO" id="GO:0003677">
    <property type="term" value="F:DNA binding"/>
    <property type="evidence" value="ECO:0007669"/>
    <property type="project" value="InterPro"/>
</dbReference>
<comment type="caution">
    <text evidence="1">The sequence shown here is derived from an EMBL/GenBank/DDBJ whole genome shotgun (WGS) entry which is preliminary data.</text>
</comment>
<organism evidence="1">
    <name type="scientific">Bradyrhizobium quebecense</name>
    <dbReference type="NCBI Taxonomy" id="2748629"/>
    <lineage>
        <taxon>Bacteria</taxon>
        <taxon>Pseudomonadati</taxon>
        <taxon>Pseudomonadota</taxon>
        <taxon>Alphaproteobacteria</taxon>
        <taxon>Hyphomicrobiales</taxon>
        <taxon>Nitrobacteraceae</taxon>
        <taxon>Bradyrhizobium</taxon>
    </lineage>
</organism>
<sequence>MKPNYLAKARAAWGDNMSAEVSMLAEEAERTTADKVAKRIGYSGAVVSQVISNKYPGDVERVKAKIRGALMNATVMCPAVGEIALDYCLDQQKMPNTGASSVRALIYRNCRGLGVQRCVHSRIKEDDNVGN</sequence>
<reference evidence="1" key="1">
    <citation type="submission" date="2020-06" db="EMBL/GenBank/DDBJ databases">
        <title>Whole Genome Sequence of Bradyrhizobium sp. Strain 66S1MB.</title>
        <authorList>
            <person name="Bromfield E."/>
            <person name="Cloutier S."/>
        </authorList>
    </citation>
    <scope>NUCLEOTIDE SEQUENCE</scope>
    <source>
        <strain evidence="1">66S1MB</strain>
    </source>
</reference>
<name>A0A974AHI9_9BRAD</name>
<dbReference type="AlphaFoldDB" id="A0A974AHI9"/>
<gene>
    <name evidence="1" type="ORF">HU230_23410</name>
</gene>
<protein>
    <submittedName>
        <fullName evidence="1">Transcriptional regulator</fullName>
    </submittedName>
</protein>
<dbReference type="Gene3D" id="1.10.260.40">
    <property type="entry name" value="lambda repressor-like DNA-binding domains"/>
    <property type="match status" value="1"/>
</dbReference>
<dbReference type="EMBL" id="JABWSX010000001">
    <property type="protein sequence ID" value="NVL08653.1"/>
    <property type="molecule type" value="Genomic_DNA"/>
</dbReference>
<dbReference type="InterPro" id="IPR010982">
    <property type="entry name" value="Lambda_DNA-bd_dom_sf"/>
</dbReference>
<accession>A0A974AHI9</accession>